<evidence type="ECO:0000313" key="3">
    <source>
        <dbReference type="Proteomes" id="UP000095300"/>
    </source>
</evidence>
<feature type="region of interest" description="Disordered" evidence="1">
    <location>
        <begin position="94"/>
        <end position="138"/>
    </location>
</feature>
<reference evidence="3" key="1">
    <citation type="submission" date="2015-05" db="EMBL/GenBank/DDBJ databases">
        <authorList>
            <person name="Wilson R.K."/>
            <person name="Warren W.C."/>
            <person name="Olafson P."/>
        </authorList>
    </citation>
    <scope>NUCLEOTIDE SEQUENCE [LARGE SCALE GENOMIC DNA]</scope>
    <source>
        <strain evidence="3">USDA</strain>
    </source>
</reference>
<accession>A0A1I8P4X2</accession>
<feature type="compositionally biased region" description="Gly residues" evidence="1">
    <location>
        <begin position="118"/>
        <end position="135"/>
    </location>
</feature>
<dbReference type="STRING" id="35570.A0A1I8P4X2"/>
<reference evidence="2" key="2">
    <citation type="submission" date="2020-05" db="UniProtKB">
        <authorList>
            <consortium name="EnsemblMetazoa"/>
        </authorList>
    </citation>
    <scope>IDENTIFICATION</scope>
    <source>
        <strain evidence="2">USDA</strain>
    </source>
</reference>
<sequence>MICKEGSIDVISIGGGAGGVTTASSSNNSANSQQQLNGVLGEGRGSIATITNGGHNTLQHRRKSQLITFSSSSCDIKNSLSHEYIMVTSNNNNNTSSSAAASNSNSCSSNTNNARGSIGSGGSQMTNGDGGGSGGRHTTRLSFAEEDIMIIPHQQSSSQQQQQHQQVAHQNGSLSGSGSGSNASACGSVGHGNDLDDDEVFRRHSLEVDEEAQDALFNEEYGTHIDAKSSNANNDDSGGGSYEDSHALHSSLGGSNRNSLEKDDDEIEVDVISTDASCYDQLLGSSCNTRNDDDEIATLVGDSDNYTKLSKHAMKTSLNGGLVMGGSYAGVVNGSTGVGGGLGETGGGIIYANPFMDDEGIAESGM</sequence>
<protein>
    <submittedName>
        <fullName evidence="2">Uncharacterized protein</fullName>
    </submittedName>
</protein>
<feature type="compositionally biased region" description="Low complexity" evidence="1">
    <location>
        <begin position="94"/>
        <end position="114"/>
    </location>
</feature>
<dbReference type="EnsemblMetazoa" id="SCAU006985-RA">
    <property type="protein sequence ID" value="SCAU006985-PA"/>
    <property type="gene ID" value="SCAU006985"/>
</dbReference>
<organism evidence="2 3">
    <name type="scientific">Stomoxys calcitrans</name>
    <name type="common">Stable fly</name>
    <name type="synonym">Conops calcitrans</name>
    <dbReference type="NCBI Taxonomy" id="35570"/>
    <lineage>
        <taxon>Eukaryota</taxon>
        <taxon>Metazoa</taxon>
        <taxon>Ecdysozoa</taxon>
        <taxon>Arthropoda</taxon>
        <taxon>Hexapoda</taxon>
        <taxon>Insecta</taxon>
        <taxon>Pterygota</taxon>
        <taxon>Neoptera</taxon>
        <taxon>Endopterygota</taxon>
        <taxon>Diptera</taxon>
        <taxon>Brachycera</taxon>
        <taxon>Muscomorpha</taxon>
        <taxon>Muscoidea</taxon>
        <taxon>Muscidae</taxon>
        <taxon>Stomoxys</taxon>
    </lineage>
</organism>
<evidence type="ECO:0000256" key="1">
    <source>
        <dbReference type="SAM" id="MobiDB-lite"/>
    </source>
</evidence>
<dbReference type="AlphaFoldDB" id="A0A1I8P4X2"/>
<evidence type="ECO:0000313" key="2">
    <source>
        <dbReference type="EnsemblMetazoa" id="SCAU006985-PA"/>
    </source>
</evidence>
<name>A0A1I8P4X2_STOCA</name>
<gene>
    <name evidence="2" type="primary">106091914</name>
</gene>
<feature type="compositionally biased region" description="Low complexity" evidence="1">
    <location>
        <begin position="154"/>
        <end position="188"/>
    </location>
</feature>
<dbReference type="VEuPathDB" id="VectorBase:SCAU006985"/>
<dbReference type="VEuPathDB" id="VectorBase:SCAU004868"/>
<dbReference type="Proteomes" id="UP000095300">
    <property type="component" value="Unassembled WGS sequence"/>
</dbReference>
<feature type="region of interest" description="Disordered" evidence="1">
    <location>
        <begin position="223"/>
        <end position="263"/>
    </location>
</feature>
<dbReference type="EnsemblMetazoa" id="SCAU004868-RA">
    <property type="protein sequence ID" value="SCAU004868-PA"/>
    <property type="gene ID" value="SCAU004868"/>
</dbReference>
<keyword evidence="3" id="KW-1185">Reference proteome</keyword>
<feature type="region of interest" description="Disordered" evidence="1">
    <location>
        <begin position="154"/>
        <end position="192"/>
    </location>
</feature>
<proteinExistence type="predicted"/>